<comment type="cofactor">
    <cofactor evidence="13">
        <name>Zn(2+)</name>
        <dbReference type="ChEBI" id="CHEBI:29105"/>
    </cofactor>
    <text evidence="13">Binds 1 zinc ion per subunit.</text>
</comment>
<dbReference type="Pfam" id="PF00587">
    <property type="entry name" value="tRNA-synt_2b"/>
    <property type="match status" value="1"/>
</dbReference>
<dbReference type="HAMAP" id="MF_00184">
    <property type="entry name" value="Thr_tRNA_synth"/>
    <property type="match status" value="1"/>
</dbReference>
<dbReference type="GO" id="GO:0046872">
    <property type="term" value="F:metal ion binding"/>
    <property type="evidence" value="ECO:0007669"/>
    <property type="project" value="UniProtKB-KW"/>
</dbReference>
<dbReference type="Gene3D" id="3.30.930.10">
    <property type="entry name" value="Bira Bifunctional Protein, Domain 2"/>
    <property type="match status" value="1"/>
</dbReference>
<dbReference type="InterPro" id="IPR004154">
    <property type="entry name" value="Anticodon-bd"/>
</dbReference>
<dbReference type="Gene3D" id="3.10.20.30">
    <property type="match status" value="1"/>
</dbReference>
<keyword evidence="9 13" id="KW-0694">RNA-binding</keyword>
<protein>
    <recommendedName>
        <fullName evidence="13">Threonine--tRNA ligase</fullName>
        <ecNumber evidence="13">6.1.1.3</ecNumber>
    </recommendedName>
    <alternativeName>
        <fullName evidence="13">Threonyl-tRNA synthetase</fullName>
        <shortName evidence="13">ThrRS</shortName>
    </alternativeName>
</protein>
<keyword evidence="8 13" id="KW-0067">ATP-binding</keyword>
<dbReference type="AlphaFoldDB" id="A0A2K8NQT9"/>
<dbReference type="NCBIfam" id="TIGR00418">
    <property type="entry name" value="thrS"/>
    <property type="match status" value="1"/>
</dbReference>
<comment type="subunit">
    <text evidence="13">Homodimer.</text>
</comment>
<comment type="caution">
    <text evidence="13">Lacks conserved residue(s) required for the propagation of feature annotation.</text>
</comment>
<keyword evidence="5 13" id="KW-0479">Metal-binding</keyword>
<dbReference type="InterPro" id="IPR012675">
    <property type="entry name" value="Beta-grasp_dom_sf"/>
</dbReference>
<dbReference type="InterPro" id="IPR002320">
    <property type="entry name" value="Thr-tRNA-ligase_IIa"/>
</dbReference>
<keyword evidence="4 13" id="KW-0436">Ligase</keyword>
<evidence type="ECO:0000313" key="14">
    <source>
        <dbReference type="EMBL" id="ATZ16215.1"/>
    </source>
</evidence>
<dbReference type="InterPro" id="IPR006195">
    <property type="entry name" value="aa-tRNA-synth_II"/>
</dbReference>
<dbReference type="CDD" id="cd01667">
    <property type="entry name" value="TGS_ThrRS"/>
    <property type="match status" value="1"/>
</dbReference>
<dbReference type="InterPro" id="IPR012676">
    <property type="entry name" value="TGS-like"/>
</dbReference>
<dbReference type="PANTHER" id="PTHR11451:SF56">
    <property type="entry name" value="THREONINE--TRNA LIGASE 1"/>
    <property type="match status" value="1"/>
</dbReference>
<evidence type="ECO:0000256" key="6">
    <source>
        <dbReference type="ARBA" id="ARBA00022741"/>
    </source>
</evidence>
<comment type="similarity">
    <text evidence="1 13">Belongs to the class-II aminoacyl-tRNA synthetase family.</text>
</comment>
<dbReference type="PROSITE" id="PS50862">
    <property type="entry name" value="AA_TRNA_LIGASE_II"/>
    <property type="match status" value="1"/>
</dbReference>
<dbReference type="GO" id="GO:0000049">
    <property type="term" value="F:tRNA binding"/>
    <property type="evidence" value="ECO:0007669"/>
    <property type="project" value="UniProtKB-KW"/>
</dbReference>
<dbReference type="InterPro" id="IPR045864">
    <property type="entry name" value="aa-tRNA-synth_II/BPL/LPL"/>
</dbReference>
<dbReference type="RefSeq" id="WP_100609172.1">
    <property type="nucleotide sequence ID" value="NZ_CP024962.1"/>
</dbReference>
<keyword evidence="2 13" id="KW-0963">Cytoplasm</keyword>
<evidence type="ECO:0000256" key="3">
    <source>
        <dbReference type="ARBA" id="ARBA00022555"/>
    </source>
</evidence>
<keyword evidence="15" id="KW-1185">Reference proteome</keyword>
<feature type="binding site" evidence="13">
    <location>
        <position position="338"/>
    </location>
    <ligand>
        <name>Zn(2+)</name>
        <dbReference type="ChEBI" id="CHEBI:29105"/>
        <note>catalytic</note>
    </ligand>
</feature>
<dbReference type="Pfam" id="PF02824">
    <property type="entry name" value="TGS"/>
    <property type="match status" value="1"/>
</dbReference>
<dbReference type="GO" id="GO:0005524">
    <property type="term" value="F:ATP binding"/>
    <property type="evidence" value="ECO:0007669"/>
    <property type="project" value="UniProtKB-UniRule"/>
</dbReference>
<dbReference type="GO" id="GO:0004829">
    <property type="term" value="F:threonine-tRNA ligase activity"/>
    <property type="evidence" value="ECO:0007669"/>
    <property type="project" value="UniProtKB-UniRule"/>
</dbReference>
<feature type="binding site" evidence="13">
    <location>
        <position position="519"/>
    </location>
    <ligand>
        <name>Zn(2+)</name>
        <dbReference type="ChEBI" id="CHEBI:29105"/>
        <note>catalytic</note>
    </ligand>
</feature>
<sequence length="644" mass="74473">MKIKLLDGTIKEFATPLTVEAIAKELSTSLGKKVVGARINDCQIVDKNFLIQEDITLDLITPSHPDYRLFLNHTLAFLILASVQKISPDTKLGTVSYVPDEKEFRATFLSEPRFTKDDLNKITTTLNKLRKEKITTFAYDKPQIFREIFQNQPFQLAQAEKMWTETGHVHGYQMGETKIVGNQPLLLTIPPLAQFELQQLTGAYWENNAKQPMLQQIHGMIGLSTEDLAQEKAVLQSKREADHRILNQNLEIFGFDPLIGAGLPLWLPNGTIIKEEIKKYLLEKEWEYDYTMVQTPLIGTVGLYKTSGHWDHYRDGMFQPFKSGKESGEEFVLRPMNCPHHIAVYKQNIHSYKDLPIRLAEHALQYRYESSGSLTGLERVRAMELTDSHIFVRPDQVAQEFKNIYQLIQEILKTFDIEVSYLSFSTRDPQDKEKYFPDDKMWNEAEHNMEEVLKELNLNYQKVPGEAAFYGPKLDIQIKTPQNHEITVSTIQLDFLLPRKFDVTYIDKDQTLKHPIMIHRGLIGTYERFIATLLEQTKGVLPLWLAPRQVEIIPVGDAGETYANEVAKLLKQNHIRAHVDTRDERLSWKIREAQTHKIPYQIVLGNKESDTKTITYRRYGSENQVTLPTTEFLELLKTQIKQKK</sequence>
<evidence type="ECO:0000256" key="1">
    <source>
        <dbReference type="ARBA" id="ARBA00008226"/>
    </source>
</evidence>
<dbReference type="GO" id="GO:0006435">
    <property type="term" value="P:threonyl-tRNA aminoacylation"/>
    <property type="evidence" value="ECO:0007669"/>
    <property type="project" value="UniProtKB-UniRule"/>
</dbReference>
<dbReference type="CDD" id="cd00860">
    <property type="entry name" value="ThrRS_anticodon"/>
    <property type="match status" value="1"/>
</dbReference>
<dbReference type="GO" id="GO:0005737">
    <property type="term" value="C:cytoplasm"/>
    <property type="evidence" value="ECO:0007669"/>
    <property type="project" value="UniProtKB-SubCell"/>
</dbReference>
<dbReference type="SUPFAM" id="SSF81271">
    <property type="entry name" value="TGS-like"/>
    <property type="match status" value="1"/>
</dbReference>
<dbReference type="CDD" id="cd00771">
    <property type="entry name" value="ThrRS_core"/>
    <property type="match status" value="1"/>
</dbReference>
<dbReference type="InterPro" id="IPR047246">
    <property type="entry name" value="ThrRS_anticodon"/>
</dbReference>
<keyword evidence="7 13" id="KW-0862">Zinc</keyword>
<dbReference type="EMBL" id="CP024962">
    <property type="protein sequence ID" value="ATZ16215.1"/>
    <property type="molecule type" value="Genomic_DNA"/>
</dbReference>
<dbReference type="SUPFAM" id="SSF55681">
    <property type="entry name" value="Class II aaRS and biotin synthetases"/>
    <property type="match status" value="1"/>
</dbReference>
<name>A0A2K8NQT9_9MOLU</name>
<evidence type="ECO:0000256" key="13">
    <source>
        <dbReference type="HAMAP-Rule" id="MF_00184"/>
    </source>
</evidence>
<dbReference type="SUPFAM" id="SSF55186">
    <property type="entry name" value="ThrRS/AlaRS common domain"/>
    <property type="match status" value="1"/>
</dbReference>
<dbReference type="InterPro" id="IPR018163">
    <property type="entry name" value="Thr/Ala-tRNA-synth_IIc_edit"/>
</dbReference>
<dbReference type="PROSITE" id="PS51880">
    <property type="entry name" value="TGS"/>
    <property type="match status" value="1"/>
</dbReference>
<dbReference type="Gene3D" id="3.30.980.10">
    <property type="entry name" value="Threonyl-trna Synthetase, Chain A, domain 2"/>
    <property type="match status" value="1"/>
</dbReference>
<evidence type="ECO:0000256" key="12">
    <source>
        <dbReference type="ARBA" id="ARBA00049515"/>
    </source>
</evidence>
<evidence type="ECO:0000256" key="7">
    <source>
        <dbReference type="ARBA" id="ARBA00022833"/>
    </source>
</evidence>
<dbReference type="Gene3D" id="3.40.50.800">
    <property type="entry name" value="Anticodon-binding domain"/>
    <property type="match status" value="1"/>
</dbReference>
<reference evidence="14 15" key="1">
    <citation type="submission" date="2017-11" db="EMBL/GenBank/DDBJ databases">
        <title>Genome sequence of Entomoplasma freundtii BARC 318 (ATCC 51999).</title>
        <authorList>
            <person name="Lo W.-S."/>
            <person name="Gasparich G.E."/>
            <person name="Kuo C.-H."/>
        </authorList>
    </citation>
    <scope>NUCLEOTIDE SEQUENCE [LARGE SCALE GENOMIC DNA]</scope>
    <source>
        <strain evidence="14 15">BARC 318</strain>
    </source>
</reference>
<evidence type="ECO:0000256" key="9">
    <source>
        <dbReference type="ARBA" id="ARBA00022884"/>
    </source>
</evidence>
<dbReference type="Pfam" id="PF03129">
    <property type="entry name" value="HGTP_anticodon"/>
    <property type="match status" value="1"/>
</dbReference>
<evidence type="ECO:0000256" key="2">
    <source>
        <dbReference type="ARBA" id="ARBA00022490"/>
    </source>
</evidence>
<dbReference type="InterPro" id="IPR033728">
    <property type="entry name" value="ThrRS_core"/>
</dbReference>
<organism evidence="14 15">
    <name type="scientific">Entomoplasma freundtii</name>
    <dbReference type="NCBI Taxonomy" id="74700"/>
    <lineage>
        <taxon>Bacteria</taxon>
        <taxon>Bacillati</taxon>
        <taxon>Mycoplasmatota</taxon>
        <taxon>Mollicutes</taxon>
        <taxon>Entomoplasmatales</taxon>
        <taxon>Entomoplasmataceae</taxon>
        <taxon>Entomoplasma</taxon>
    </lineage>
</organism>
<dbReference type="EC" id="6.1.1.3" evidence="13"/>
<evidence type="ECO:0000256" key="11">
    <source>
        <dbReference type="ARBA" id="ARBA00023146"/>
    </source>
</evidence>
<dbReference type="InterPro" id="IPR002314">
    <property type="entry name" value="aa-tRNA-synt_IIb"/>
</dbReference>
<dbReference type="PANTHER" id="PTHR11451">
    <property type="entry name" value="THREONINE-TRNA LIGASE"/>
    <property type="match status" value="1"/>
</dbReference>
<dbReference type="FunFam" id="3.40.50.800:FF:000001">
    <property type="entry name" value="Threonine--tRNA ligase"/>
    <property type="match status" value="1"/>
</dbReference>
<dbReference type="SUPFAM" id="SSF52954">
    <property type="entry name" value="Class II aaRS ABD-related"/>
    <property type="match status" value="1"/>
</dbReference>
<proteinExistence type="inferred from homology"/>
<feature type="binding site" evidence="13">
    <location>
        <position position="389"/>
    </location>
    <ligand>
        <name>Zn(2+)</name>
        <dbReference type="ChEBI" id="CHEBI:29105"/>
        <note>catalytic</note>
    </ligand>
</feature>
<evidence type="ECO:0000256" key="8">
    <source>
        <dbReference type="ARBA" id="ARBA00022840"/>
    </source>
</evidence>
<keyword evidence="3 13" id="KW-0820">tRNA-binding</keyword>
<evidence type="ECO:0000256" key="5">
    <source>
        <dbReference type="ARBA" id="ARBA00022723"/>
    </source>
</evidence>
<keyword evidence="11 13" id="KW-0030">Aminoacyl-tRNA synthetase</keyword>
<evidence type="ECO:0000256" key="4">
    <source>
        <dbReference type="ARBA" id="ARBA00022598"/>
    </source>
</evidence>
<keyword evidence="6 13" id="KW-0547">Nucleotide-binding</keyword>
<dbReference type="FunFam" id="3.30.930.10:FF:000002">
    <property type="entry name" value="Threonine--tRNA ligase"/>
    <property type="match status" value="1"/>
</dbReference>
<gene>
    <name evidence="13 14" type="primary">thrS</name>
    <name evidence="14" type="ORF">EFREU_v1c01880</name>
</gene>
<accession>A0A2K8NQT9</accession>
<dbReference type="InterPro" id="IPR036621">
    <property type="entry name" value="Anticodon-bd_dom_sf"/>
</dbReference>
<comment type="subcellular location">
    <subcellularLocation>
        <location evidence="13">Cytoplasm</location>
    </subcellularLocation>
</comment>
<keyword evidence="10 13" id="KW-0648">Protein biosynthesis</keyword>
<evidence type="ECO:0000313" key="15">
    <source>
        <dbReference type="Proteomes" id="UP000232222"/>
    </source>
</evidence>
<evidence type="ECO:0000256" key="10">
    <source>
        <dbReference type="ARBA" id="ARBA00022917"/>
    </source>
</evidence>
<dbReference type="OrthoDB" id="9802304at2"/>
<dbReference type="KEGG" id="efr:EFREU_v1c01880"/>
<dbReference type="InterPro" id="IPR004095">
    <property type="entry name" value="TGS"/>
</dbReference>
<comment type="catalytic activity">
    <reaction evidence="12 13">
        <text>tRNA(Thr) + L-threonine + ATP = L-threonyl-tRNA(Thr) + AMP + diphosphate + H(+)</text>
        <dbReference type="Rhea" id="RHEA:24624"/>
        <dbReference type="Rhea" id="RHEA-COMP:9670"/>
        <dbReference type="Rhea" id="RHEA-COMP:9704"/>
        <dbReference type="ChEBI" id="CHEBI:15378"/>
        <dbReference type="ChEBI" id="CHEBI:30616"/>
        <dbReference type="ChEBI" id="CHEBI:33019"/>
        <dbReference type="ChEBI" id="CHEBI:57926"/>
        <dbReference type="ChEBI" id="CHEBI:78442"/>
        <dbReference type="ChEBI" id="CHEBI:78534"/>
        <dbReference type="ChEBI" id="CHEBI:456215"/>
        <dbReference type="EC" id="6.1.1.3"/>
    </reaction>
</comment>
<dbReference type="PRINTS" id="PR01047">
    <property type="entry name" value="TRNASYNTHTHR"/>
</dbReference>
<dbReference type="Proteomes" id="UP000232222">
    <property type="component" value="Chromosome"/>
</dbReference>